<evidence type="ECO:0000313" key="2">
    <source>
        <dbReference type="EMBL" id="AWL30075.1"/>
    </source>
</evidence>
<dbReference type="InterPro" id="IPR007374">
    <property type="entry name" value="ASCH_domain"/>
</dbReference>
<dbReference type="Proteomes" id="UP000245977">
    <property type="component" value="Chromosome"/>
</dbReference>
<gene>
    <name evidence="2" type="ORF">DJ533_16610</name>
</gene>
<dbReference type="AlphaFoldDB" id="A0A2S2FH07"/>
<feature type="domain" description="ASCH" evidence="1">
    <location>
        <begin position="10"/>
        <end position="83"/>
    </location>
</feature>
<accession>A0A2S2FH07</accession>
<proteinExistence type="predicted"/>
<dbReference type="Gene3D" id="2.30.130.30">
    <property type="entry name" value="Hypothetical protein"/>
    <property type="match status" value="1"/>
</dbReference>
<name>A0A2S2FH07_9GAMM</name>
<reference evidence="2" key="1">
    <citation type="submission" date="2019-08" db="EMBL/GenBank/DDBJ databases">
        <title>The complete genome of Acinetobacter defluvii strain WCHAD010030.</title>
        <authorList>
            <person name="Hu Y."/>
            <person name="Qin J."/>
            <person name="Feng Y."/>
            <person name="Zong Z."/>
        </authorList>
    </citation>
    <scope>NUCLEOTIDE SEQUENCE</scope>
    <source>
        <strain evidence="2">WCHA30</strain>
    </source>
</reference>
<dbReference type="EMBL" id="CP029397">
    <property type="protein sequence ID" value="AWL30075.1"/>
    <property type="molecule type" value="Genomic_DNA"/>
</dbReference>
<dbReference type="OrthoDB" id="9342715at2"/>
<dbReference type="Pfam" id="PF04266">
    <property type="entry name" value="ASCH"/>
    <property type="match status" value="1"/>
</dbReference>
<dbReference type="RefSeq" id="WP_065993432.1">
    <property type="nucleotide sequence ID" value="NZ_CP029397.2"/>
</dbReference>
<keyword evidence="3" id="KW-1185">Reference proteome</keyword>
<evidence type="ECO:0000259" key="1">
    <source>
        <dbReference type="Pfam" id="PF04266"/>
    </source>
</evidence>
<dbReference type="STRING" id="1871111.GCA_001704615_02567"/>
<evidence type="ECO:0000313" key="3">
    <source>
        <dbReference type="Proteomes" id="UP000245977"/>
    </source>
</evidence>
<protein>
    <submittedName>
        <fullName evidence="2">ASCH domain-containing protein</fullName>
    </submittedName>
</protein>
<sequence>MKKKYPALSIVVPSGSKIAQGLKTLEIRSWIPEQLPLKDLVIVENTQLLSAEYTEEMGKAVAIVDIESVHPWREDECAAACASDWAEGYFAWVISNVRPITQPLGVPAKRKIYFIDIDHL</sequence>
<dbReference type="KEGG" id="adv:DJ533_16610"/>
<dbReference type="SUPFAM" id="SSF88697">
    <property type="entry name" value="PUA domain-like"/>
    <property type="match status" value="1"/>
</dbReference>
<organism evidence="2 3">
    <name type="scientific">Acinetobacter defluvii</name>
    <dbReference type="NCBI Taxonomy" id="1871111"/>
    <lineage>
        <taxon>Bacteria</taxon>
        <taxon>Pseudomonadati</taxon>
        <taxon>Pseudomonadota</taxon>
        <taxon>Gammaproteobacteria</taxon>
        <taxon>Moraxellales</taxon>
        <taxon>Moraxellaceae</taxon>
        <taxon>Acinetobacter</taxon>
    </lineage>
</organism>
<dbReference type="InterPro" id="IPR015947">
    <property type="entry name" value="PUA-like_sf"/>
</dbReference>